<dbReference type="InterPro" id="IPR038175">
    <property type="entry name" value="CBM21_dom_sf"/>
</dbReference>
<dbReference type="Proteomes" id="UP000504628">
    <property type="component" value="Chromosome 9"/>
</dbReference>
<feature type="compositionally biased region" description="Low complexity" evidence="5">
    <location>
        <begin position="21"/>
        <end position="38"/>
    </location>
</feature>
<evidence type="ECO:0000313" key="8">
    <source>
        <dbReference type="RefSeq" id="XP_035865890.1"/>
    </source>
</evidence>
<dbReference type="PANTHER" id="PTHR12307">
    <property type="entry name" value="PROTEIN PHOSPHATASE 1 REGULATORY SUBUNIT"/>
    <property type="match status" value="1"/>
</dbReference>
<dbReference type="GO" id="GO:0005979">
    <property type="term" value="P:regulation of glycogen biosynthetic process"/>
    <property type="evidence" value="ECO:0007669"/>
    <property type="project" value="TreeGrafter"/>
</dbReference>
<dbReference type="OrthoDB" id="1881at2759"/>
<dbReference type="Gene3D" id="2.60.40.2440">
    <property type="entry name" value="Carbohydrate binding type-21 domain"/>
    <property type="match status" value="1"/>
</dbReference>
<keyword evidence="1" id="KW-0597">Phosphoprotein</keyword>
<feature type="domain" description="CBM21" evidence="6">
    <location>
        <begin position="169"/>
        <end position="278"/>
    </location>
</feature>
<dbReference type="InterPro" id="IPR050782">
    <property type="entry name" value="PP1_regulatory_subunit_3"/>
</dbReference>
<feature type="compositionally biased region" description="Low complexity" evidence="5">
    <location>
        <begin position="85"/>
        <end position="95"/>
    </location>
</feature>
<protein>
    <recommendedName>
        <fullName evidence="4">Protein phosphatase 1 regulatory subunit</fullName>
    </recommendedName>
</protein>
<sequence>MSSGSGSADLPRTLGSRKTALRSLSSLSDLDGSAAAQRRPCRPPGIPGRAPPPPSAPSGCDPSLRPIIQRRAHSLPSSPERRQKAAGAPGAACRRGCSRQPRVRFADALGLELAQVKVFSVGDDPSVPLHVLSRLAINSDLCCSSQDLEFTLRCLVPDFPPPIEAADFGERLGRQLVCLERVTCSDLGVSGTVRVRNVAFEKQVAVRYTFSEWRSSHEAVARWRGPAGSEGTEDVFAFGFPVPPFLLALGSRVHFALRYRVAGAEHWDNNSGRDYSLTCRNHELHMPRGECEESWIHFI</sequence>
<dbReference type="GO" id="GO:0008157">
    <property type="term" value="F:protein phosphatase 1 binding"/>
    <property type="evidence" value="ECO:0007669"/>
    <property type="project" value="TreeGrafter"/>
</dbReference>
<evidence type="ECO:0000256" key="3">
    <source>
        <dbReference type="ARBA" id="ARBA00023277"/>
    </source>
</evidence>
<dbReference type="PROSITE" id="PS51159">
    <property type="entry name" value="CBM21"/>
    <property type="match status" value="1"/>
</dbReference>
<feature type="region of interest" description="Disordered" evidence="5">
    <location>
        <begin position="1"/>
        <end position="95"/>
    </location>
</feature>
<dbReference type="GeneID" id="114506856"/>
<keyword evidence="2 4" id="KW-0321">Glycogen metabolism</keyword>
<dbReference type="PANTHER" id="PTHR12307:SF4">
    <property type="entry name" value="PROTEIN PHOSPHATASE 1 REGULATORY SUBUNIT 3D"/>
    <property type="match status" value="1"/>
</dbReference>
<dbReference type="InParanoid" id="A0A7E6CFZ3"/>
<dbReference type="InterPro" id="IPR005036">
    <property type="entry name" value="CBM21_dom"/>
</dbReference>
<keyword evidence="3 4" id="KW-0119">Carbohydrate metabolism</keyword>
<evidence type="ECO:0000259" key="6">
    <source>
        <dbReference type="PROSITE" id="PS51159"/>
    </source>
</evidence>
<name>A0A7E6CFZ3_9CHIR</name>
<dbReference type="FunCoup" id="A0A7E6CFZ3">
    <property type="interactions" value="513"/>
</dbReference>
<dbReference type="CTD" id="5509"/>
<dbReference type="RefSeq" id="XP_035865890.1">
    <property type="nucleotide sequence ID" value="XM_036009997.1"/>
</dbReference>
<keyword evidence="7" id="KW-1185">Reference proteome</keyword>
<proteinExistence type="predicted"/>
<feature type="compositionally biased region" description="Pro residues" evidence="5">
    <location>
        <begin position="42"/>
        <end position="56"/>
    </location>
</feature>
<accession>A0A7E6CFZ3</accession>
<dbReference type="PIRSF" id="PIRSF038207">
    <property type="entry name" value="PP1_GT_animal"/>
    <property type="match status" value="1"/>
</dbReference>
<dbReference type="KEGG" id="pdic:114506856"/>
<dbReference type="GO" id="GO:0000164">
    <property type="term" value="C:protein phosphatase type 1 complex"/>
    <property type="evidence" value="ECO:0007669"/>
    <property type="project" value="TreeGrafter"/>
</dbReference>
<dbReference type="AlphaFoldDB" id="A0A7E6CFZ3"/>
<dbReference type="Pfam" id="PF03370">
    <property type="entry name" value="CBM_21"/>
    <property type="match status" value="1"/>
</dbReference>
<evidence type="ECO:0000256" key="4">
    <source>
        <dbReference type="PIRNR" id="PIRNR038207"/>
    </source>
</evidence>
<reference evidence="8" key="1">
    <citation type="submission" date="2025-08" db="UniProtKB">
        <authorList>
            <consortium name="RefSeq"/>
        </authorList>
    </citation>
    <scope>IDENTIFICATION</scope>
    <source>
        <tissue evidence="8">Muscle</tissue>
    </source>
</reference>
<dbReference type="InterPro" id="IPR017434">
    <property type="entry name" value="Pase-1_reg-su_3B/C/D_met"/>
</dbReference>
<evidence type="ECO:0000256" key="1">
    <source>
        <dbReference type="ARBA" id="ARBA00022553"/>
    </source>
</evidence>
<evidence type="ECO:0000313" key="7">
    <source>
        <dbReference type="Proteomes" id="UP000504628"/>
    </source>
</evidence>
<dbReference type="FunFam" id="2.60.40.2440:FF:000002">
    <property type="entry name" value="Protein phosphatase 1 regulatory subunit 3E"/>
    <property type="match status" value="1"/>
</dbReference>
<gene>
    <name evidence="8" type="primary">PPP1R3D</name>
</gene>
<dbReference type="GO" id="GO:0004721">
    <property type="term" value="F:phosphoprotein phosphatase activity"/>
    <property type="evidence" value="ECO:0007669"/>
    <property type="project" value="UniProtKB-ARBA"/>
</dbReference>
<evidence type="ECO:0000256" key="5">
    <source>
        <dbReference type="SAM" id="MobiDB-lite"/>
    </source>
</evidence>
<dbReference type="GO" id="GO:2001069">
    <property type="term" value="F:glycogen binding"/>
    <property type="evidence" value="ECO:0007669"/>
    <property type="project" value="TreeGrafter"/>
</dbReference>
<organism evidence="7 8">
    <name type="scientific">Phyllostomus discolor</name>
    <name type="common">pale spear-nosed bat</name>
    <dbReference type="NCBI Taxonomy" id="89673"/>
    <lineage>
        <taxon>Eukaryota</taxon>
        <taxon>Metazoa</taxon>
        <taxon>Chordata</taxon>
        <taxon>Craniata</taxon>
        <taxon>Vertebrata</taxon>
        <taxon>Euteleostomi</taxon>
        <taxon>Mammalia</taxon>
        <taxon>Eutheria</taxon>
        <taxon>Laurasiatheria</taxon>
        <taxon>Chiroptera</taxon>
        <taxon>Yangochiroptera</taxon>
        <taxon>Phyllostomidae</taxon>
        <taxon>Phyllostominae</taxon>
        <taxon>Phyllostomus</taxon>
    </lineage>
</organism>
<dbReference type="GO" id="GO:0005977">
    <property type="term" value="P:glycogen metabolic process"/>
    <property type="evidence" value="ECO:0007669"/>
    <property type="project" value="UniProtKB-KW"/>
</dbReference>
<evidence type="ECO:0000256" key="2">
    <source>
        <dbReference type="ARBA" id="ARBA00022600"/>
    </source>
</evidence>